<evidence type="ECO:0000259" key="10">
    <source>
        <dbReference type="Pfam" id="PF02714"/>
    </source>
</evidence>
<dbReference type="GO" id="GO:0005227">
    <property type="term" value="F:calcium-activated cation channel activity"/>
    <property type="evidence" value="ECO:0007669"/>
    <property type="project" value="InterPro"/>
</dbReference>
<feature type="transmembrane region" description="Helical" evidence="9">
    <location>
        <begin position="803"/>
        <end position="828"/>
    </location>
</feature>
<dbReference type="PANTHER" id="PTHR13018">
    <property type="entry name" value="PROBABLE MEMBRANE PROTEIN DUF221-RELATED"/>
    <property type="match status" value="1"/>
</dbReference>
<feature type="region of interest" description="Disordered" evidence="8">
    <location>
        <begin position="1090"/>
        <end position="1145"/>
    </location>
</feature>
<keyword evidence="5 9" id="KW-1133">Transmembrane helix</keyword>
<keyword evidence="3" id="KW-0813">Transport</keyword>
<dbReference type="EMBL" id="HBIX01012882">
    <property type="protein sequence ID" value="CAE0716817.1"/>
    <property type="molecule type" value="Transcribed_RNA"/>
</dbReference>
<keyword evidence="4 9" id="KW-0812">Transmembrane</keyword>
<feature type="compositionally biased region" description="Basic and acidic residues" evidence="8">
    <location>
        <begin position="404"/>
        <end position="418"/>
    </location>
</feature>
<reference evidence="12" key="1">
    <citation type="submission" date="2021-01" db="EMBL/GenBank/DDBJ databases">
        <authorList>
            <person name="Corre E."/>
            <person name="Pelletier E."/>
            <person name="Niang G."/>
            <person name="Scheremetjew M."/>
            <person name="Finn R."/>
            <person name="Kale V."/>
            <person name="Holt S."/>
            <person name="Cochrane G."/>
            <person name="Meng A."/>
            <person name="Brown T."/>
            <person name="Cohen L."/>
        </authorList>
    </citation>
    <scope>NUCLEOTIDE SEQUENCE</scope>
    <source>
        <strain evidence="12">10249 10 AB</strain>
    </source>
</reference>
<accession>A0A6U9YPM7</accession>
<feature type="transmembrane region" description="Helical" evidence="9">
    <location>
        <begin position="913"/>
        <end position="939"/>
    </location>
</feature>
<feature type="transmembrane region" description="Helical" evidence="9">
    <location>
        <begin position="757"/>
        <end position="782"/>
    </location>
</feature>
<evidence type="ECO:0000256" key="7">
    <source>
        <dbReference type="SAM" id="Coils"/>
    </source>
</evidence>
<dbReference type="InterPro" id="IPR032880">
    <property type="entry name" value="CSC1/OSCA1-like_N"/>
</dbReference>
<evidence type="ECO:0000256" key="9">
    <source>
        <dbReference type="SAM" id="Phobius"/>
    </source>
</evidence>
<dbReference type="EMBL" id="HBIX01012884">
    <property type="protein sequence ID" value="CAE0716819.1"/>
    <property type="molecule type" value="Transcribed_RNA"/>
</dbReference>
<evidence type="ECO:0000313" key="13">
    <source>
        <dbReference type="EMBL" id="CAE0716817.1"/>
    </source>
</evidence>
<dbReference type="GO" id="GO:0005886">
    <property type="term" value="C:plasma membrane"/>
    <property type="evidence" value="ECO:0007669"/>
    <property type="project" value="TreeGrafter"/>
</dbReference>
<dbReference type="EMBL" id="HBIX01012883">
    <property type="protein sequence ID" value="CAE0716818.1"/>
    <property type="molecule type" value="Transcribed_RNA"/>
</dbReference>
<feature type="transmembrane region" description="Helical" evidence="9">
    <location>
        <begin position="855"/>
        <end position="875"/>
    </location>
</feature>
<comment type="subcellular location">
    <subcellularLocation>
        <location evidence="1">Membrane</location>
        <topology evidence="1">Multi-pass membrane protein</topology>
    </subcellularLocation>
</comment>
<dbReference type="EMBL" id="HBIX01012881">
    <property type="protein sequence ID" value="CAE0716816.1"/>
    <property type="molecule type" value="Transcribed_RNA"/>
</dbReference>
<feature type="domain" description="CSC1/OSCA1-like 7TM region" evidence="10">
    <location>
        <begin position="717"/>
        <end position="981"/>
    </location>
</feature>
<evidence type="ECO:0000313" key="15">
    <source>
        <dbReference type="EMBL" id="CAE0716819.1"/>
    </source>
</evidence>
<feature type="transmembrane region" description="Helical" evidence="9">
    <location>
        <begin position="103"/>
        <end position="127"/>
    </location>
</feature>
<evidence type="ECO:0000313" key="14">
    <source>
        <dbReference type="EMBL" id="CAE0716818.1"/>
    </source>
</evidence>
<feature type="transmembrane region" description="Helical" evidence="9">
    <location>
        <begin position="194"/>
        <end position="217"/>
    </location>
</feature>
<dbReference type="InterPro" id="IPR045122">
    <property type="entry name" value="Csc1-like"/>
</dbReference>
<dbReference type="Pfam" id="PF13967">
    <property type="entry name" value="RSN1_TM"/>
    <property type="match status" value="1"/>
</dbReference>
<feature type="coiled-coil region" evidence="7">
    <location>
        <begin position="480"/>
        <end position="514"/>
    </location>
</feature>
<name>A0A6U9YPM7_9STRA</name>
<evidence type="ECO:0000313" key="16">
    <source>
        <dbReference type="EMBL" id="CAE0716820.1"/>
    </source>
</evidence>
<evidence type="ECO:0000259" key="11">
    <source>
        <dbReference type="Pfam" id="PF13967"/>
    </source>
</evidence>
<evidence type="ECO:0000256" key="3">
    <source>
        <dbReference type="ARBA" id="ARBA00022448"/>
    </source>
</evidence>
<dbReference type="Pfam" id="PF02714">
    <property type="entry name" value="RSN1_7TM"/>
    <property type="match status" value="1"/>
</dbReference>
<evidence type="ECO:0000313" key="12">
    <source>
        <dbReference type="EMBL" id="CAE0716816.1"/>
    </source>
</evidence>
<evidence type="ECO:0000256" key="5">
    <source>
        <dbReference type="ARBA" id="ARBA00022989"/>
    </source>
</evidence>
<feature type="domain" description="CSC1/OSCA1-like N-terminal transmembrane" evidence="11">
    <location>
        <begin position="97"/>
        <end position="219"/>
    </location>
</feature>
<dbReference type="EMBL" id="HBIX01012885">
    <property type="protein sequence ID" value="CAE0716820.1"/>
    <property type="molecule type" value="Transcribed_RNA"/>
</dbReference>
<feature type="transmembrane region" description="Helical" evidence="9">
    <location>
        <begin position="6"/>
        <end position="32"/>
    </location>
</feature>
<sequence length="1202" mass="136629">MTESVAFQTLLPVIGFSAVLFFLCMSIFGYAVEHELNRLFAPRSWARPRAIVKNQLKKPYCFSWISWSLNLSYSEMLEGIEGTGTRKDGWSGTKLRCNLDGIILIKFVNLCLKVSVLATILCVGIVLPVNFTANCVPEQYPDINEGVEMCGNTTNVTTFEKTTFSHIPSLAYHSNSSWYSADLFKNAFGESTGITLRMFTTVIVCFVIYAYTCVLIWEEWIQNLALRRVYYLEYNHYEHRKEELKYIENLTDPEDINTKDRPVFVVHPEFRDTVPNIGLYSVLFRLPGVQLDDDVSCVSHSDVGRQLKLAIEFFDKIVPNQPGYTSSIAALTILPDVKRLSQAWKKWFECAGKVRRLQFIRQRIKELKDHQNFKNVEGDDQEKDISDIEAGLSSHENHTMLTRDSNKNDEIPKSKDDSVTLGSTKLELDLESARGATIETREESNMEMYLNDDETEQMTVYYREFSRSSASCGPHGCDEYAILEADLVTLEDLQQEAKEEVEFAITQLHQARVEIRVDEPNNSFSLHEEIDDNASDLLSMKGGDLENCDEVSSYADVEKTRITDAEHILPKKKLNLWEDAEKLIGTEQYMVKLGNQVLKRKLNTGRWYSPWLKHTPSEESTTTTRRVVENVIPSGVLSGIVKSESYAVVTFTSRQAAIAARQCLSDGSGLEGWREVDKIPIPPLADAVPWNIFDCRGCCRPVTVTIPPQQRRLRFKIVVVFLIIFSTIWTYPFYLFTSATTPEALERAFSDVPNIDFYAQYLSPWLNSGVMILFFAVLPQIFKMLANSDGGSTSIQEAERHALVYYWWFMLVFVFAGKSLGNIVWSAFRNNQANISSATEILQGLARIVPTTQSFYWITWMITQTGIILPFMYFLQFNNFMFTILKWDCCARATAGGGPGGVVPYRVYVNSGVIFLCVVALSPLCPMVAPFSTLFFLFITPLLKWGFIFVYRPTFDAGGMRWPLLHRILMISVIVSQILLAISLFLKKAFLLTMICVIAIIPTWTFKSVCEDTFEESFTDAALLQTSELDGWNVKEEMLFEERQRYRKWIVDCHKAAYVPVCVNAEDNYLTSEPAVVIHTEREVAMEEDNHFQSSVDHGSSHDSRDQSSASSPMTHGRQRTSTVDSYNSYRSQRNSNSSNKQPGALFRRVGGSNFLHIAVGDHNSIISEECESIRGSLLLPRQFEETTSSNVRSEEGREKSS</sequence>
<evidence type="ECO:0000256" key="6">
    <source>
        <dbReference type="ARBA" id="ARBA00023136"/>
    </source>
</evidence>
<evidence type="ECO:0000256" key="2">
    <source>
        <dbReference type="ARBA" id="ARBA00007779"/>
    </source>
</evidence>
<gene>
    <name evidence="12" type="ORF">PAUS00366_LOCUS9568</name>
    <name evidence="13" type="ORF">PAUS00366_LOCUS9569</name>
    <name evidence="14" type="ORF">PAUS00366_LOCUS9570</name>
    <name evidence="15" type="ORF">PAUS00366_LOCUS9571</name>
    <name evidence="16" type="ORF">PAUS00366_LOCUS9572</name>
</gene>
<keyword evidence="6 9" id="KW-0472">Membrane</keyword>
<keyword evidence="7" id="KW-0175">Coiled coil</keyword>
<feature type="transmembrane region" description="Helical" evidence="9">
    <location>
        <begin position="964"/>
        <end position="982"/>
    </location>
</feature>
<dbReference type="InterPro" id="IPR003864">
    <property type="entry name" value="CSC1/OSCA1-like_7TM"/>
</dbReference>
<feature type="transmembrane region" description="Helical" evidence="9">
    <location>
        <begin position="717"/>
        <end position="737"/>
    </location>
</feature>
<protein>
    <recommendedName>
        <fullName evidence="17">CSC1/OSCA1-like 7TM region domain-containing protein</fullName>
    </recommendedName>
</protein>
<dbReference type="AlphaFoldDB" id="A0A6U9YPM7"/>
<comment type="similarity">
    <text evidence="2">Belongs to the CSC1 (TC 1.A.17) family.</text>
</comment>
<evidence type="ECO:0008006" key="17">
    <source>
        <dbReference type="Google" id="ProtNLM"/>
    </source>
</evidence>
<dbReference type="PANTHER" id="PTHR13018:SF5">
    <property type="entry name" value="RE44586P"/>
    <property type="match status" value="1"/>
</dbReference>
<evidence type="ECO:0000256" key="4">
    <source>
        <dbReference type="ARBA" id="ARBA00022692"/>
    </source>
</evidence>
<feature type="region of interest" description="Disordered" evidence="8">
    <location>
        <begin position="391"/>
        <end position="418"/>
    </location>
</feature>
<organism evidence="12">
    <name type="scientific">Pseudo-nitzschia australis</name>
    <dbReference type="NCBI Taxonomy" id="44445"/>
    <lineage>
        <taxon>Eukaryota</taxon>
        <taxon>Sar</taxon>
        <taxon>Stramenopiles</taxon>
        <taxon>Ochrophyta</taxon>
        <taxon>Bacillariophyta</taxon>
        <taxon>Bacillariophyceae</taxon>
        <taxon>Bacillariophycidae</taxon>
        <taxon>Bacillariales</taxon>
        <taxon>Bacillariaceae</taxon>
        <taxon>Pseudo-nitzschia</taxon>
    </lineage>
</organism>
<evidence type="ECO:0000256" key="8">
    <source>
        <dbReference type="SAM" id="MobiDB-lite"/>
    </source>
</evidence>
<evidence type="ECO:0000256" key="1">
    <source>
        <dbReference type="ARBA" id="ARBA00004141"/>
    </source>
</evidence>
<feature type="compositionally biased region" description="Low complexity" evidence="8">
    <location>
        <begin position="1126"/>
        <end position="1140"/>
    </location>
</feature>
<proteinExistence type="inferred from homology"/>